<evidence type="ECO:0008006" key="4">
    <source>
        <dbReference type="Google" id="ProtNLM"/>
    </source>
</evidence>
<gene>
    <name evidence="2" type="ORF">ACFQ3J_24370</name>
</gene>
<organism evidence="2 3">
    <name type="scientific">Paenibacillus provencensis</name>
    <dbReference type="NCBI Taxonomy" id="441151"/>
    <lineage>
        <taxon>Bacteria</taxon>
        <taxon>Bacillati</taxon>
        <taxon>Bacillota</taxon>
        <taxon>Bacilli</taxon>
        <taxon>Bacillales</taxon>
        <taxon>Paenibacillaceae</taxon>
        <taxon>Paenibacillus</taxon>
    </lineage>
</organism>
<dbReference type="RefSeq" id="WP_090727641.1">
    <property type="nucleotide sequence ID" value="NZ_JBHTKX010000008.1"/>
</dbReference>
<keyword evidence="3" id="KW-1185">Reference proteome</keyword>
<keyword evidence="1" id="KW-1133">Transmembrane helix</keyword>
<dbReference type="Proteomes" id="UP001597169">
    <property type="component" value="Unassembled WGS sequence"/>
</dbReference>
<feature type="transmembrane region" description="Helical" evidence="1">
    <location>
        <begin position="48"/>
        <end position="69"/>
    </location>
</feature>
<comment type="caution">
    <text evidence="2">The sequence shown here is derived from an EMBL/GenBank/DDBJ whole genome shotgun (WGS) entry which is preliminary data.</text>
</comment>
<feature type="transmembrane region" description="Helical" evidence="1">
    <location>
        <begin position="137"/>
        <end position="157"/>
    </location>
</feature>
<evidence type="ECO:0000313" key="3">
    <source>
        <dbReference type="Proteomes" id="UP001597169"/>
    </source>
</evidence>
<feature type="transmembrane region" description="Helical" evidence="1">
    <location>
        <begin position="103"/>
        <end position="125"/>
    </location>
</feature>
<proteinExistence type="predicted"/>
<accession>A0ABW3PV83</accession>
<name>A0ABW3PV83_9BACL</name>
<feature type="transmembrane region" description="Helical" evidence="1">
    <location>
        <begin position="12"/>
        <end position="36"/>
    </location>
</feature>
<evidence type="ECO:0000313" key="2">
    <source>
        <dbReference type="EMBL" id="MFD1131259.1"/>
    </source>
</evidence>
<keyword evidence="1" id="KW-0812">Transmembrane</keyword>
<reference evidence="3" key="1">
    <citation type="journal article" date="2019" name="Int. J. Syst. Evol. Microbiol.">
        <title>The Global Catalogue of Microorganisms (GCM) 10K type strain sequencing project: providing services to taxonomists for standard genome sequencing and annotation.</title>
        <authorList>
            <consortium name="The Broad Institute Genomics Platform"/>
            <consortium name="The Broad Institute Genome Sequencing Center for Infectious Disease"/>
            <person name="Wu L."/>
            <person name="Ma J."/>
        </authorList>
    </citation>
    <scope>NUCLEOTIDE SEQUENCE [LARGE SCALE GENOMIC DNA]</scope>
    <source>
        <strain evidence="3">CCUG 53519</strain>
    </source>
</reference>
<evidence type="ECO:0000256" key="1">
    <source>
        <dbReference type="SAM" id="Phobius"/>
    </source>
</evidence>
<dbReference type="EMBL" id="JBHTKX010000008">
    <property type="protein sequence ID" value="MFD1131259.1"/>
    <property type="molecule type" value="Genomic_DNA"/>
</dbReference>
<keyword evidence="1" id="KW-0472">Membrane</keyword>
<protein>
    <recommendedName>
        <fullName evidence="4">DUF4190 domain-containing protein</fullName>
    </recommendedName>
</protein>
<sequence>MYENVTEAVYQLVRLVQIVGIPIFGCLFGIGFILLLTAGKNPIRKRRGLLFVIFFGIGTFLVAYVPAIVHTFAGDAPGQASSAKTVEEIVDSTTPLGSIIFNALKYIAIPVTATMFYIGIFVRLLAGKDPARKRLGIGLAMFSPLTMAIVLAIPLLLPKL</sequence>